<evidence type="ECO:0000256" key="7">
    <source>
        <dbReference type="PROSITE-ProRule" id="PRU10007"/>
    </source>
</evidence>
<dbReference type="SUPFAM" id="SSF53720">
    <property type="entry name" value="ALDH-like"/>
    <property type="match status" value="1"/>
</dbReference>
<protein>
    <recommendedName>
        <fullName evidence="4">Succinate-semialdehyde dehydrogenase, mitochondrial</fullName>
        <ecNumber evidence="3">1.2.1.24</ecNumber>
    </recommendedName>
    <alternativeName>
        <fullName evidence="6">NAD(+)-dependent succinic semialdehyde dehydrogenase</fullName>
    </alternativeName>
</protein>
<dbReference type="GO" id="GO:0004777">
    <property type="term" value="F:succinate-semialdehyde dehydrogenase (NAD+) activity"/>
    <property type="evidence" value="ECO:0007669"/>
    <property type="project" value="UniProtKB-EC"/>
</dbReference>
<dbReference type="EMBL" id="JH598412">
    <property type="status" value="NOT_ANNOTATED_CDS"/>
    <property type="molecule type" value="Genomic_DNA"/>
</dbReference>
<dbReference type="InterPro" id="IPR016163">
    <property type="entry name" value="Ald_DH_C"/>
</dbReference>
<evidence type="ECO:0000256" key="2">
    <source>
        <dbReference type="ARBA" id="ARBA00009986"/>
    </source>
</evidence>
<dbReference type="STRING" id="559515.M4BMC8"/>
<dbReference type="eggNOG" id="KOG2451">
    <property type="taxonomic scope" value="Eukaryota"/>
</dbReference>
<reference evidence="11" key="1">
    <citation type="journal article" date="2010" name="Science">
        <title>Signatures of adaptation to obligate biotrophy in the Hyaloperonospora arabidopsidis genome.</title>
        <authorList>
            <person name="Baxter L."/>
            <person name="Tripathy S."/>
            <person name="Ishaque N."/>
            <person name="Boot N."/>
            <person name="Cabral A."/>
            <person name="Kemen E."/>
            <person name="Thines M."/>
            <person name="Ah-Fong A."/>
            <person name="Anderson R."/>
            <person name="Badejoko W."/>
            <person name="Bittner-Eddy P."/>
            <person name="Boore J.L."/>
            <person name="Chibucos M.C."/>
            <person name="Coates M."/>
            <person name="Dehal P."/>
            <person name="Delehaunty K."/>
            <person name="Dong S."/>
            <person name="Downton P."/>
            <person name="Dumas B."/>
            <person name="Fabro G."/>
            <person name="Fronick C."/>
            <person name="Fuerstenberg S.I."/>
            <person name="Fulton L."/>
            <person name="Gaulin E."/>
            <person name="Govers F."/>
            <person name="Hughes L."/>
            <person name="Humphray S."/>
            <person name="Jiang R.H."/>
            <person name="Judelson H."/>
            <person name="Kamoun S."/>
            <person name="Kyung K."/>
            <person name="Meijer H."/>
            <person name="Minx P."/>
            <person name="Morris P."/>
            <person name="Nelson J."/>
            <person name="Phuntumart V."/>
            <person name="Qutob D."/>
            <person name="Rehmany A."/>
            <person name="Rougon-Cardoso A."/>
            <person name="Ryden P."/>
            <person name="Torto-Alalibo T."/>
            <person name="Studholme D."/>
            <person name="Wang Y."/>
            <person name="Win J."/>
            <person name="Wood J."/>
            <person name="Clifton S.W."/>
            <person name="Rogers J."/>
            <person name="Van den Ackerveken G."/>
            <person name="Jones J.D."/>
            <person name="McDowell J.M."/>
            <person name="Beynon J."/>
            <person name="Tyler B.M."/>
        </authorList>
    </citation>
    <scope>NUCLEOTIDE SEQUENCE [LARGE SCALE GENOMIC DNA]</scope>
    <source>
        <strain evidence="11">Emoy2</strain>
    </source>
</reference>
<dbReference type="VEuPathDB" id="FungiDB:HpaG807565"/>
<dbReference type="InterPro" id="IPR016160">
    <property type="entry name" value="Ald_DH_CS_CYS"/>
</dbReference>
<name>M4BMC8_HYAAE</name>
<evidence type="ECO:0000256" key="8">
    <source>
        <dbReference type="RuleBase" id="RU003345"/>
    </source>
</evidence>
<dbReference type="InParanoid" id="M4BMC8"/>
<keyword evidence="11" id="KW-1185">Reference proteome</keyword>
<dbReference type="CDD" id="cd07103">
    <property type="entry name" value="ALDH_F5_SSADH_GabD"/>
    <property type="match status" value="1"/>
</dbReference>
<dbReference type="InterPro" id="IPR016161">
    <property type="entry name" value="Ald_DH/histidinol_DH"/>
</dbReference>
<comment type="pathway">
    <text evidence="1">Amino-acid degradation; 4-aminobutanoate degradation.</text>
</comment>
<comment type="similarity">
    <text evidence="2 8">Belongs to the aldehyde dehydrogenase family.</text>
</comment>
<dbReference type="PANTHER" id="PTHR43353:SF5">
    <property type="entry name" value="SUCCINATE-SEMIALDEHYDE DEHYDROGENASE, MITOCHONDRIAL"/>
    <property type="match status" value="1"/>
</dbReference>
<dbReference type="PROSITE" id="PS00070">
    <property type="entry name" value="ALDEHYDE_DEHYDR_CYS"/>
    <property type="match status" value="1"/>
</dbReference>
<dbReference type="OMA" id="IGELFCK"/>
<dbReference type="InterPro" id="IPR016162">
    <property type="entry name" value="Ald_DH_N"/>
</dbReference>
<evidence type="ECO:0000313" key="10">
    <source>
        <dbReference type="EnsemblProtists" id="HpaP807565"/>
    </source>
</evidence>
<reference evidence="10" key="2">
    <citation type="submission" date="2015-06" db="UniProtKB">
        <authorList>
            <consortium name="EnsemblProtists"/>
        </authorList>
    </citation>
    <scope>IDENTIFICATION</scope>
    <source>
        <strain evidence="10">Emoy2</strain>
    </source>
</reference>
<proteinExistence type="inferred from homology"/>
<feature type="active site" evidence="7">
    <location>
        <position position="320"/>
    </location>
</feature>
<dbReference type="Gene3D" id="3.40.309.10">
    <property type="entry name" value="Aldehyde Dehydrogenase, Chain A, domain 2"/>
    <property type="match status" value="1"/>
</dbReference>
<dbReference type="PROSITE" id="PS00687">
    <property type="entry name" value="ALDEHYDE_DEHYDR_GLU"/>
    <property type="match status" value="1"/>
</dbReference>
<evidence type="ECO:0000256" key="5">
    <source>
        <dbReference type="ARBA" id="ARBA00023002"/>
    </source>
</evidence>
<feature type="domain" description="Aldehyde dehydrogenase" evidence="9">
    <location>
        <begin position="81"/>
        <end position="543"/>
    </location>
</feature>
<dbReference type="EC" id="1.2.1.24" evidence="3"/>
<keyword evidence="5 8" id="KW-0560">Oxidoreductase</keyword>
<evidence type="ECO:0000256" key="4">
    <source>
        <dbReference type="ARBA" id="ARBA00019842"/>
    </source>
</evidence>
<evidence type="ECO:0000256" key="1">
    <source>
        <dbReference type="ARBA" id="ARBA00005176"/>
    </source>
</evidence>
<dbReference type="Gene3D" id="3.40.605.10">
    <property type="entry name" value="Aldehyde Dehydrogenase, Chain A, domain 1"/>
    <property type="match status" value="1"/>
</dbReference>
<dbReference type="Pfam" id="PF00171">
    <property type="entry name" value="Aldedh"/>
    <property type="match status" value="1"/>
</dbReference>
<dbReference type="GO" id="GO:0009450">
    <property type="term" value="P:gamma-aminobutyric acid catabolic process"/>
    <property type="evidence" value="ECO:0007669"/>
    <property type="project" value="TreeGrafter"/>
</dbReference>
<dbReference type="InterPro" id="IPR029510">
    <property type="entry name" value="Ald_DH_CS_GLU"/>
</dbReference>
<dbReference type="FunFam" id="3.40.605.10:FF:000005">
    <property type="entry name" value="Succinate-semialdehyde dehydrogenase I"/>
    <property type="match status" value="1"/>
</dbReference>
<accession>M4BMC8</accession>
<evidence type="ECO:0000256" key="3">
    <source>
        <dbReference type="ARBA" id="ARBA00013051"/>
    </source>
</evidence>
<dbReference type="FunFam" id="3.40.309.10:FF:000004">
    <property type="entry name" value="Succinate-semialdehyde dehydrogenase I"/>
    <property type="match status" value="1"/>
</dbReference>
<dbReference type="EnsemblProtists" id="HpaT807565">
    <property type="protein sequence ID" value="HpaP807565"/>
    <property type="gene ID" value="HpaG807565"/>
</dbReference>
<dbReference type="AlphaFoldDB" id="M4BMC8"/>
<evidence type="ECO:0000256" key="6">
    <source>
        <dbReference type="ARBA" id="ARBA00030806"/>
    </source>
</evidence>
<evidence type="ECO:0000259" key="9">
    <source>
        <dbReference type="Pfam" id="PF00171"/>
    </source>
</evidence>
<dbReference type="Proteomes" id="UP000011713">
    <property type="component" value="Unassembled WGS sequence"/>
</dbReference>
<dbReference type="HOGENOM" id="CLU_005391_5_3_1"/>
<dbReference type="PANTHER" id="PTHR43353">
    <property type="entry name" value="SUCCINATE-SEMIALDEHYDE DEHYDROGENASE, MITOCHONDRIAL"/>
    <property type="match status" value="1"/>
</dbReference>
<dbReference type="InterPro" id="IPR050740">
    <property type="entry name" value="Aldehyde_DH_Superfamily"/>
</dbReference>
<organism evidence="10 11">
    <name type="scientific">Hyaloperonospora arabidopsidis (strain Emoy2)</name>
    <name type="common">Downy mildew agent</name>
    <name type="synonym">Peronospora arabidopsidis</name>
    <dbReference type="NCBI Taxonomy" id="559515"/>
    <lineage>
        <taxon>Eukaryota</taxon>
        <taxon>Sar</taxon>
        <taxon>Stramenopiles</taxon>
        <taxon>Oomycota</taxon>
        <taxon>Peronosporomycetes</taxon>
        <taxon>Peronosporales</taxon>
        <taxon>Peronosporaceae</taxon>
        <taxon>Hyaloperonospora</taxon>
    </lineage>
</organism>
<dbReference type="InterPro" id="IPR015590">
    <property type="entry name" value="Aldehyde_DH_dom"/>
</dbReference>
<evidence type="ECO:0000313" key="11">
    <source>
        <dbReference type="Proteomes" id="UP000011713"/>
    </source>
</evidence>
<sequence>MPIIQTSSLVSVHCDFSLISQFASNKKDRDIHSPVRSVPFVMLSAKQLHLVVLPSAARRFFHSEVHNKALLQSTAFINGQWIEAHSNERFAVIDPSTDEEIAHVATMSHVETNEAVAAAFAAQKEWRRTTPAARSALLKKWHAAIVLHTEDLAVIASVESGKPLLEAKGEVAYAAGFIDFYAHEVMHASGFLPSTSARDHKIMACKEPVGVCGILTPWNFPLAMITRKLGPCLAAGCTAVVKPAAETPLSALALAKLAEDVGMPPGVINVVPAPHDKSAEIGEALTSSRDVRKISFTGSTRVGRLLMEQSAKTVKRLSLELGGNAPFIVFEDADLDKALDGLIASKFRNTGQTCVCSNRIFVHESIYDDFAAKLVERVKQLKMGPPREEGVKLGPLIGHNALLKTSELVKDAVTNGATALVGGKRSDTGRNFYEATVLTNVNNAMRVWSEEIFGPIVPLFKFSTEEEVIEMANGTESGLAGYFFSQSLSRTWRVASALECGMVGVNTGAISNVQAPFGGVKQSGLGREGSSMGLEEYQETKMICVGGLEI</sequence>